<dbReference type="EMBL" id="JAQIBD010000002">
    <property type="protein sequence ID" value="MDM5271808.1"/>
    <property type="molecule type" value="Genomic_DNA"/>
</dbReference>
<accession>A0ABT7QY98</accession>
<dbReference type="RefSeq" id="WP_289413534.1">
    <property type="nucleotide sequence ID" value="NZ_JAQIBD010000002.1"/>
</dbReference>
<keyword evidence="2" id="KW-1185">Reference proteome</keyword>
<comment type="caution">
    <text evidence="1">The sequence shown here is derived from an EMBL/GenBank/DDBJ whole genome shotgun (WGS) entry which is preliminary data.</text>
</comment>
<reference evidence="1" key="1">
    <citation type="submission" date="2023-01" db="EMBL/GenBank/DDBJ databases">
        <title>Sulfurovum sp. zt1-1 genome assembly.</title>
        <authorList>
            <person name="Wang J."/>
        </authorList>
    </citation>
    <scope>NUCLEOTIDE SEQUENCE</scope>
    <source>
        <strain evidence="1">Zt1-1</strain>
    </source>
</reference>
<organism evidence="1 2">
    <name type="scientific">Sulfurovum zhangzhouensis</name>
    <dbReference type="NCBI Taxonomy" id="3019067"/>
    <lineage>
        <taxon>Bacteria</taxon>
        <taxon>Pseudomonadati</taxon>
        <taxon>Campylobacterota</taxon>
        <taxon>Epsilonproteobacteria</taxon>
        <taxon>Campylobacterales</taxon>
        <taxon>Sulfurovaceae</taxon>
        <taxon>Sulfurovum</taxon>
    </lineage>
</organism>
<evidence type="ECO:0000313" key="1">
    <source>
        <dbReference type="EMBL" id="MDM5271808.1"/>
    </source>
</evidence>
<name>A0ABT7QY98_9BACT</name>
<sequence length="216" mass="25303">MQDIIDALMNALSTEGSMFHVLNQNSSYVWHENYPVAVVHEKRRINDEKVISWMESEGMLDKDGFTPQEYSEHTISLMRNHAPDYLKEVSIMCLDGINKSSYLFKEKRPHDYWKKIENPGNLKAVVEISQYQEEDICKIESELRDLMRSSKEVPVLKKLGFVWMVSVPVSLDIEKLLSHYFLDKYKKVTKNEHTVYIGWSDSLNEVNMRYFVCPVA</sequence>
<gene>
    <name evidence="1" type="ORF">PGH07_06435</name>
</gene>
<protein>
    <submittedName>
        <fullName evidence="1">Uncharacterized protein</fullName>
    </submittedName>
</protein>
<evidence type="ECO:0000313" key="2">
    <source>
        <dbReference type="Proteomes" id="UP001169069"/>
    </source>
</evidence>
<dbReference type="Proteomes" id="UP001169069">
    <property type="component" value="Unassembled WGS sequence"/>
</dbReference>
<proteinExistence type="predicted"/>